<sequence length="171" mass="17875">MMGIRARRVLAGGAAAVAIGVGAVAPAGAATDPLAPVTAAASSLEAPYGMTVKTLTAARDAGFPIYEAAEKVLYQAPKRAFWMIEYRRVSSDYDLSSPTTKFVAVGAVGPDTFWVSPDSVPGVISINRTWHHQDNVAFPMVGFEQTDQRFTNSPLVQLPGGGPGIGIALIT</sequence>
<feature type="chain" id="PRO_5011454972" evidence="1">
    <location>
        <begin position="30"/>
        <end position="171"/>
    </location>
</feature>
<reference evidence="2 3" key="1">
    <citation type="submission" date="2016-10" db="EMBL/GenBank/DDBJ databases">
        <authorList>
            <person name="de Groot N.N."/>
        </authorList>
    </citation>
    <scope>NUCLEOTIDE SEQUENCE [LARGE SCALE GENOMIC DNA]</scope>
    <source>
        <strain evidence="2 3">JCM 11308</strain>
    </source>
</reference>
<feature type="signal peptide" evidence="1">
    <location>
        <begin position="1"/>
        <end position="29"/>
    </location>
</feature>
<gene>
    <name evidence="2" type="ORF">SAMN05444580_103320</name>
</gene>
<dbReference type="Proteomes" id="UP000199417">
    <property type="component" value="Unassembled WGS sequence"/>
</dbReference>
<organism evidence="2 3">
    <name type="scientific">Rhodococcus tukisamuensis</name>
    <dbReference type="NCBI Taxonomy" id="168276"/>
    <lineage>
        <taxon>Bacteria</taxon>
        <taxon>Bacillati</taxon>
        <taxon>Actinomycetota</taxon>
        <taxon>Actinomycetes</taxon>
        <taxon>Mycobacteriales</taxon>
        <taxon>Nocardiaceae</taxon>
        <taxon>Rhodococcus</taxon>
    </lineage>
</organism>
<dbReference type="EMBL" id="FNAB01000003">
    <property type="protein sequence ID" value="SDD21756.1"/>
    <property type="molecule type" value="Genomic_DNA"/>
</dbReference>
<keyword evidence="3" id="KW-1185">Reference proteome</keyword>
<evidence type="ECO:0000256" key="1">
    <source>
        <dbReference type="SAM" id="SignalP"/>
    </source>
</evidence>
<name>A0A1G6SZT4_9NOCA</name>
<evidence type="ECO:0000313" key="3">
    <source>
        <dbReference type="Proteomes" id="UP000199417"/>
    </source>
</evidence>
<evidence type="ECO:0000313" key="2">
    <source>
        <dbReference type="EMBL" id="SDD21756.1"/>
    </source>
</evidence>
<keyword evidence="1" id="KW-0732">Signal</keyword>
<dbReference type="STRING" id="168276.SAMN05444580_103320"/>
<dbReference type="AlphaFoldDB" id="A0A1G6SZT4"/>
<protein>
    <submittedName>
        <fullName evidence="2">Uncharacterized protein</fullName>
    </submittedName>
</protein>
<proteinExistence type="predicted"/>
<accession>A0A1G6SZT4</accession>